<comment type="caution">
    <text evidence="2">The sequence shown here is derived from an EMBL/GenBank/DDBJ whole genome shotgun (WGS) entry which is preliminary data.</text>
</comment>
<feature type="non-terminal residue" evidence="2">
    <location>
        <position position="448"/>
    </location>
</feature>
<feature type="compositionally biased region" description="Basic and acidic residues" evidence="1">
    <location>
        <begin position="89"/>
        <end position="98"/>
    </location>
</feature>
<evidence type="ECO:0000313" key="2">
    <source>
        <dbReference type="EMBL" id="CAF4722971.1"/>
    </source>
</evidence>
<sequence length="448" mass="51749">PSRKTLPHARSRSGLEQRSVTFMEGTSTFLCDTPYTFSKASDTLKYPSTTSTVVRSEVASPYQFNRSKKIVDGFSDSSFHSASLGPEFRKSRRLDTTDKTPSVRFESIPPPPPSYLNEARELLSGKRRNQSPESFEKSVDRLVLSVNQKYRQQQQQPMKLLPSNSSSLNYISQYYAKEDKPFSDDSLEIDDEQKRLHSSFNTNRTHTQIIKNLNKSLIDHNYHIDKNRLIYFEQNVRRYLRSYENQTLQRELSYDLIRCFSTSYLEDLKRESARHVHTRNQMRSYTYEDIQDIHIPSILEAYKMKATIGRENQQRIQQSLMTTAQLSPASSSGFSPLMVASFNENLDTQSTGFEADRKSYTSISQPLTTVRPDVDLFYKIMQESFVGIDASIAGQVARATQFKREKSHQNSKKTCNTDTDLDIQTFSSLWSDDDDDDEQLANHFYIDK</sequence>
<dbReference type="EMBL" id="CAJOBH010123377">
    <property type="protein sequence ID" value="CAF4722971.1"/>
    <property type="molecule type" value="Genomic_DNA"/>
</dbReference>
<evidence type="ECO:0000313" key="3">
    <source>
        <dbReference type="Proteomes" id="UP000681967"/>
    </source>
</evidence>
<organism evidence="2 3">
    <name type="scientific">Rotaria magnacalcarata</name>
    <dbReference type="NCBI Taxonomy" id="392030"/>
    <lineage>
        <taxon>Eukaryota</taxon>
        <taxon>Metazoa</taxon>
        <taxon>Spiralia</taxon>
        <taxon>Gnathifera</taxon>
        <taxon>Rotifera</taxon>
        <taxon>Eurotatoria</taxon>
        <taxon>Bdelloidea</taxon>
        <taxon>Philodinida</taxon>
        <taxon>Philodinidae</taxon>
        <taxon>Rotaria</taxon>
    </lineage>
</organism>
<feature type="non-terminal residue" evidence="2">
    <location>
        <position position="1"/>
    </location>
</feature>
<accession>A0A8S3AH90</accession>
<dbReference type="Proteomes" id="UP000681967">
    <property type="component" value="Unassembled WGS sequence"/>
</dbReference>
<dbReference type="AlphaFoldDB" id="A0A8S3AH90"/>
<name>A0A8S3AH90_9BILA</name>
<proteinExistence type="predicted"/>
<gene>
    <name evidence="2" type="ORF">BYL167_LOCUS44953</name>
</gene>
<protein>
    <submittedName>
        <fullName evidence="2">Uncharacterized protein</fullName>
    </submittedName>
</protein>
<reference evidence="2" key="1">
    <citation type="submission" date="2021-02" db="EMBL/GenBank/DDBJ databases">
        <authorList>
            <person name="Nowell W R."/>
        </authorList>
    </citation>
    <scope>NUCLEOTIDE SEQUENCE</scope>
</reference>
<feature type="region of interest" description="Disordered" evidence="1">
    <location>
        <begin position="89"/>
        <end position="116"/>
    </location>
</feature>
<evidence type="ECO:0000256" key="1">
    <source>
        <dbReference type="SAM" id="MobiDB-lite"/>
    </source>
</evidence>